<organism evidence="3 4">
    <name type="scientific">Sediminicoccus rosea</name>
    <dbReference type="NCBI Taxonomy" id="1225128"/>
    <lineage>
        <taxon>Bacteria</taxon>
        <taxon>Pseudomonadati</taxon>
        <taxon>Pseudomonadota</taxon>
        <taxon>Alphaproteobacteria</taxon>
        <taxon>Acetobacterales</taxon>
        <taxon>Roseomonadaceae</taxon>
        <taxon>Sediminicoccus</taxon>
    </lineage>
</organism>
<feature type="signal peptide" evidence="2">
    <location>
        <begin position="1"/>
        <end position="22"/>
    </location>
</feature>
<evidence type="ECO:0000313" key="4">
    <source>
        <dbReference type="Proteomes" id="UP001305521"/>
    </source>
</evidence>
<feature type="chain" id="PRO_5046331072" evidence="2">
    <location>
        <begin position="23"/>
        <end position="299"/>
    </location>
</feature>
<evidence type="ECO:0000256" key="2">
    <source>
        <dbReference type="SAM" id="SignalP"/>
    </source>
</evidence>
<feature type="region of interest" description="Disordered" evidence="1">
    <location>
        <begin position="269"/>
        <end position="299"/>
    </location>
</feature>
<feature type="region of interest" description="Disordered" evidence="1">
    <location>
        <begin position="90"/>
        <end position="131"/>
    </location>
</feature>
<sequence>MRRPLFLSLPAALLAACASPNAGIETAGGDAFVLTRANISGVVAVEDGLAQAQSFCGEHGRLFVITNSQVGSSGYRLDFRCVAPNNVPPLAAASAPPPPPPARAPRGRRGTPPAETTSTGPALGFAASLPPMERDSRPAIAWQPADANILPPTPPMPAQPLFAPPPGQSLVAAAPPARRMPPADDSPMVLLPRLEAGAVAPQPATAEAQPAPTLPTITRQDLPGGLPPIQAGGSAPALPVITASQPMPGYGLVVPSPNPLPGAPNSLPPIAGPARAPTFPTAPASGFPTGTTSFTQGFR</sequence>
<keyword evidence="2" id="KW-0732">Signal</keyword>
<keyword evidence="4" id="KW-1185">Reference proteome</keyword>
<dbReference type="Proteomes" id="UP001305521">
    <property type="component" value="Chromosome"/>
</dbReference>
<feature type="compositionally biased region" description="Low complexity" evidence="1">
    <location>
        <begin position="272"/>
        <end position="284"/>
    </location>
</feature>
<evidence type="ECO:0000313" key="3">
    <source>
        <dbReference type="EMBL" id="WPB86122.1"/>
    </source>
</evidence>
<feature type="compositionally biased region" description="Polar residues" evidence="1">
    <location>
        <begin position="288"/>
        <end position="299"/>
    </location>
</feature>
<name>A0ABZ0PKY1_9PROT</name>
<gene>
    <name evidence="3" type="ORF">R9Z33_04440</name>
</gene>
<dbReference type="PROSITE" id="PS51257">
    <property type="entry name" value="PROKAR_LIPOPROTEIN"/>
    <property type="match status" value="1"/>
</dbReference>
<accession>A0ABZ0PKY1</accession>
<protein>
    <submittedName>
        <fullName evidence="3">Uncharacterized protein</fullName>
    </submittedName>
</protein>
<evidence type="ECO:0000256" key="1">
    <source>
        <dbReference type="SAM" id="MobiDB-lite"/>
    </source>
</evidence>
<proteinExistence type="predicted"/>
<dbReference type="EMBL" id="CP137852">
    <property type="protein sequence ID" value="WPB86122.1"/>
    <property type="molecule type" value="Genomic_DNA"/>
</dbReference>
<dbReference type="RefSeq" id="WP_318650098.1">
    <property type="nucleotide sequence ID" value="NZ_CP137852.1"/>
</dbReference>
<reference evidence="3 4" key="1">
    <citation type="submission" date="2023-11" db="EMBL/GenBank/DDBJ databases">
        <title>Arctic aerobic anoxygenic photoheterotroph Sediminicoccus rosea KRV36 adapts its photosynthesis to long days of polar summer.</title>
        <authorList>
            <person name="Tomasch J."/>
            <person name="Kopejtka K."/>
            <person name="Bily T."/>
            <person name="Gardiner A.T."/>
            <person name="Gardian Z."/>
            <person name="Shivaramu S."/>
            <person name="Koblizek M."/>
            <person name="Engelhardt F."/>
            <person name="Kaftan D."/>
        </authorList>
    </citation>
    <scope>NUCLEOTIDE SEQUENCE [LARGE SCALE GENOMIC DNA]</scope>
    <source>
        <strain evidence="3 4">R-30</strain>
    </source>
</reference>